<dbReference type="GO" id="GO:0006508">
    <property type="term" value="P:proteolysis"/>
    <property type="evidence" value="ECO:0007669"/>
    <property type="project" value="UniProtKB-KW"/>
</dbReference>
<feature type="domain" description="PDZ" evidence="5">
    <location>
        <begin position="219"/>
        <end position="277"/>
    </location>
</feature>
<reference evidence="6" key="1">
    <citation type="submission" date="2021-04" db="EMBL/GenBank/DDBJ databases">
        <title>The complete genome sequence of Caulobacter sp. S6.</title>
        <authorList>
            <person name="Tang Y."/>
            <person name="Ouyang W."/>
            <person name="Liu Q."/>
            <person name="Huang B."/>
            <person name="Guo Z."/>
            <person name="Lei P."/>
        </authorList>
    </citation>
    <scope>NUCLEOTIDE SEQUENCE</scope>
    <source>
        <strain evidence="6">S6</strain>
    </source>
</reference>
<evidence type="ECO:0000259" key="5">
    <source>
        <dbReference type="PROSITE" id="PS50106"/>
    </source>
</evidence>
<keyword evidence="7" id="KW-1185">Reference proteome</keyword>
<dbReference type="AlphaFoldDB" id="A0A975FY98"/>
<dbReference type="PRINTS" id="PR00834">
    <property type="entry name" value="PROTEASES2C"/>
</dbReference>
<name>A0A975FY98_9CAUL</name>
<evidence type="ECO:0000256" key="2">
    <source>
        <dbReference type="ARBA" id="ARBA00022670"/>
    </source>
</evidence>
<evidence type="ECO:0000256" key="1">
    <source>
        <dbReference type="ARBA" id="ARBA00010541"/>
    </source>
</evidence>
<dbReference type="Gene3D" id="2.40.10.120">
    <property type="match status" value="1"/>
</dbReference>
<dbReference type="SMART" id="SM00228">
    <property type="entry name" value="PDZ"/>
    <property type="match status" value="1"/>
</dbReference>
<keyword evidence="2 6" id="KW-0645">Protease</keyword>
<evidence type="ECO:0000313" key="6">
    <source>
        <dbReference type="EMBL" id="QUD87688.1"/>
    </source>
</evidence>
<organism evidence="6 7">
    <name type="scientific">Phenylobacterium montanum</name>
    <dbReference type="NCBI Taxonomy" id="2823693"/>
    <lineage>
        <taxon>Bacteria</taxon>
        <taxon>Pseudomonadati</taxon>
        <taxon>Pseudomonadota</taxon>
        <taxon>Alphaproteobacteria</taxon>
        <taxon>Caulobacterales</taxon>
        <taxon>Caulobacteraceae</taxon>
        <taxon>Phenylobacterium</taxon>
    </lineage>
</organism>
<proteinExistence type="inferred from homology"/>
<dbReference type="InterPro" id="IPR036034">
    <property type="entry name" value="PDZ_sf"/>
</dbReference>
<dbReference type="PANTHER" id="PTHR22939:SF129">
    <property type="entry name" value="SERINE PROTEASE HTRA2, MITOCHONDRIAL"/>
    <property type="match status" value="1"/>
</dbReference>
<dbReference type="Proteomes" id="UP000676409">
    <property type="component" value="Chromosome"/>
</dbReference>
<protein>
    <submittedName>
        <fullName evidence="6">Serine protease</fullName>
    </submittedName>
</protein>
<dbReference type="InterPro" id="IPR009003">
    <property type="entry name" value="Peptidase_S1_PA"/>
</dbReference>
<dbReference type="PROSITE" id="PS50106">
    <property type="entry name" value="PDZ"/>
    <property type="match status" value="1"/>
</dbReference>
<evidence type="ECO:0000256" key="4">
    <source>
        <dbReference type="ARBA" id="ARBA00022825"/>
    </source>
</evidence>
<keyword evidence="3" id="KW-0378">Hydrolase</keyword>
<dbReference type="EMBL" id="CP073078">
    <property type="protein sequence ID" value="QUD87688.1"/>
    <property type="molecule type" value="Genomic_DNA"/>
</dbReference>
<dbReference type="SUPFAM" id="SSF50494">
    <property type="entry name" value="Trypsin-like serine proteases"/>
    <property type="match status" value="1"/>
</dbReference>
<sequence>MNSPFEGYEVDARLRPAPQDFAFELDHVLSSVVALEAKIPEDAFTAGTLGAHRIGNGAVIGPNGLVLTIGYLVMEAEEVLLTLNSGRQVHAHVLGVDPVTGFGLVQAMEPLGLPSLPIGDSRSLTAGDTVIVAGAGGRAHAAAGRVVARQPFAGYWEYLLDEALFTAPAHPHWSGAALIDELGRLVGIGSLNMLGQFGDDAVPINMFVPSELLPPILNDLTQGRPPHPPRPWLGVLAQELGSRVAVVGVNPGGPAARAELHAGDLLLAVGGRPVSDLAEFYRRLWALGPPGVTIPLRVQRDSDVFEVEIRSADRGALLRKPRYN</sequence>
<dbReference type="PANTHER" id="PTHR22939">
    <property type="entry name" value="SERINE PROTEASE FAMILY S1C HTRA-RELATED"/>
    <property type="match status" value="1"/>
</dbReference>
<dbReference type="InterPro" id="IPR001478">
    <property type="entry name" value="PDZ"/>
</dbReference>
<evidence type="ECO:0000313" key="7">
    <source>
        <dbReference type="Proteomes" id="UP000676409"/>
    </source>
</evidence>
<gene>
    <name evidence="6" type="ORF">KCG34_22000</name>
</gene>
<dbReference type="Pfam" id="PF13365">
    <property type="entry name" value="Trypsin_2"/>
    <property type="match status" value="1"/>
</dbReference>
<dbReference type="Gene3D" id="2.30.42.10">
    <property type="match status" value="1"/>
</dbReference>
<dbReference type="KEGG" id="caul:KCG34_22000"/>
<accession>A0A975FY98</accession>
<evidence type="ECO:0000256" key="3">
    <source>
        <dbReference type="ARBA" id="ARBA00022801"/>
    </source>
</evidence>
<comment type="similarity">
    <text evidence="1">Belongs to the peptidase S1C family.</text>
</comment>
<dbReference type="Pfam" id="PF13180">
    <property type="entry name" value="PDZ_2"/>
    <property type="match status" value="1"/>
</dbReference>
<dbReference type="GO" id="GO:0004252">
    <property type="term" value="F:serine-type endopeptidase activity"/>
    <property type="evidence" value="ECO:0007669"/>
    <property type="project" value="InterPro"/>
</dbReference>
<dbReference type="InterPro" id="IPR001940">
    <property type="entry name" value="Peptidase_S1C"/>
</dbReference>
<dbReference type="RefSeq" id="WP_211937738.1">
    <property type="nucleotide sequence ID" value="NZ_CP073078.1"/>
</dbReference>
<dbReference type="SUPFAM" id="SSF50156">
    <property type="entry name" value="PDZ domain-like"/>
    <property type="match status" value="1"/>
</dbReference>
<keyword evidence="4" id="KW-0720">Serine protease</keyword>